<comment type="similarity">
    <text evidence="3">Belongs to the HNH nuclease family.</text>
</comment>
<dbReference type="GO" id="GO:0016787">
    <property type="term" value="F:hydrolase activity"/>
    <property type="evidence" value="ECO:0007669"/>
    <property type="project" value="UniProtKB-KW"/>
</dbReference>
<protein>
    <recommendedName>
        <fullName evidence="4">Putative HNH nuclease YajD</fullName>
    </recommendedName>
</protein>
<dbReference type="STRING" id="500633.CLOHIR_00362"/>
<dbReference type="InterPro" id="IPR002711">
    <property type="entry name" value="HNH"/>
</dbReference>
<dbReference type="InterPro" id="IPR003615">
    <property type="entry name" value="HNH_nuc"/>
</dbReference>
<reference evidence="6 7" key="1">
    <citation type="submission" date="2008-09" db="EMBL/GenBank/DDBJ databases">
        <authorList>
            <person name="Fulton L."/>
            <person name="Clifton S."/>
            <person name="Fulton B."/>
            <person name="Xu J."/>
            <person name="Minx P."/>
            <person name="Pepin K.H."/>
            <person name="Johnson M."/>
            <person name="Thiruvilangam P."/>
            <person name="Bhonagiri V."/>
            <person name="Nash W.E."/>
            <person name="Mardis E.R."/>
            <person name="Wilson R.K."/>
        </authorList>
    </citation>
    <scope>NUCLEOTIDE SEQUENCE [LARGE SCALE GENOMIC DNA]</scope>
    <source>
        <strain evidence="6 7">DSM 13275</strain>
    </source>
</reference>
<dbReference type="PANTHER" id="PTHR41286">
    <property type="entry name" value="HNH NUCLEASE YAJD-RELATED"/>
    <property type="match status" value="1"/>
</dbReference>
<evidence type="ECO:0000313" key="7">
    <source>
        <dbReference type="Proteomes" id="UP000003178"/>
    </source>
</evidence>
<keyword evidence="7" id="KW-1185">Reference proteome</keyword>
<dbReference type="Proteomes" id="UP000003178">
    <property type="component" value="Unassembled WGS sequence"/>
</dbReference>
<dbReference type="AlphaFoldDB" id="B6FWW3"/>
<sequence length="98" mass="11547">MKDYAKKFYKSKEWKKCRDSYFKYKLGICERCGANGDIVHHKNYIHPGNINDPEVTLNWANLEVLCQECHNREHFEKYSWTREGLTFNAAGDLVESGK</sequence>
<dbReference type="CDD" id="cd00085">
    <property type="entry name" value="HNHc"/>
    <property type="match status" value="1"/>
</dbReference>
<dbReference type="GO" id="GO:0003676">
    <property type="term" value="F:nucleic acid binding"/>
    <property type="evidence" value="ECO:0007669"/>
    <property type="project" value="InterPro"/>
</dbReference>
<gene>
    <name evidence="6" type="ORF">CLOHIR_00362</name>
</gene>
<dbReference type="eggNOG" id="COG1403">
    <property type="taxonomic scope" value="Bacteria"/>
</dbReference>
<evidence type="ECO:0000256" key="2">
    <source>
        <dbReference type="ARBA" id="ARBA00022801"/>
    </source>
</evidence>
<evidence type="ECO:0000313" key="6">
    <source>
        <dbReference type="EMBL" id="EEA86024.1"/>
    </source>
</evidence>
<comment type="caution">
    <text evidence="6">The sequence shown here is derived from an EMBL/GenBank/DDBJ whole genome shotgun (WGS) entry which is preliminary data.</text>
</comment>
<dbReference type="HOGENOM" id="CLU_108879_5_1_9"/>
<evidence type="ECO:0000256" key="4">
    <source>
        <dbReference type="ARBA" id="ARBA00040194"/>
    </source>
</evidence>
<keyword evidence="1" id="KW-0540">Nuclease</keyword>
<dbReference type="RefSeq" id="WP_006439284.1">
    <property type="nucleotide sequence ID" value="NZ_DS995355.1"/>
</dbReference>
<proteinExistence type="inferred from homology"/>
<evidence type="ECO:0000256" key="3">
    <source>
        <dbReference type="ARBA" id="ARBA00038412"/>
    </source>
</evidence>
<reference evidence="6 7" key="2">
    <citation type="submission" date="2008-10" db="EMBL/GenBank/DDBJ databases">
        <title>Draft genome sequence of Clostridium hiranonis (DSM 13275).</title>
        <authorList>
            <person name="Sudarsanam P."/>
            <person name="Ley R."/>
            <person name="Guruge J."/>
            <person name="Turnbaugh P.J."/>
            <person name="Mahowald M."/>
            <person name="Liep D."/>
            <person name="Gordon J."/>
        </authorList>
    </citation>
    <scope>NUCLEOTIDE SEQUENCE [LARGE SCALE GENOMIC DNA]</scope>
    <source>
        <strain evidence="6 7">DSM 13275</strain>
    </source>
</reference>
<dbReference type="Pfam" id="PF01844">
    <property type="entry name" value="HNH"/>
    <property type="match status" value="1"/>
</dbReference>
<dbReference type="GO" id="GO:0005829">
    <property type="term" value="C:cytosol"/>
    <property type="evidence" value="ECO:0007669"/>
    <property type="project" value="TreeGrafter"/>
</dbReference>
<feature type="domain" description="HNH" evidence="5">
    <location>
        <begin position="29"/>
        <end position="75"/>
    </location>
</feature>
<evidence type="ECO:0000256" key="1">
    <source>
        <dbReference type="ARBA" id="ARBA00022722"/>
    </source>
</evidence>
<dbReference type="GO" id="GO:0004519">
    <property type="term" value="F:endonuclease activity"/>
    <property type="evidence" value="ECO:0007669"/>
    <property type="project" value="UniProtKB-KW"/>
</dbReference>
<name>B6FWW3_PEPHT</name>
<dbReference type="OrthoDB" id="9811997at2"/>
<dbReference type="PANTHER" id="PTHR41286:SF1">
    <property type="entry name" value="HNH NUCLEASE YAJD-RELATED"/>
    <property type="match status" value="1"/>
</dbReference>
<dbReference type="GO" id="GO:0008270">
    <property type="term" value="F:zinc ion binding"/>
    <property type="evidence" value="ECO:0007669"/>
    <property type="project" value="InterPro"/>
</dbReference>
<evidence type="ECO:0000259" key="5">
    <source>
        <dbReference type="Pfam" id="PF01844"/>
    </source>
</evidence>
<keyword evidence="2" id="KW-0378">Hydrolase</keyword>
<dbReference type="EMBL" id="ABWP01000011">
    <property type="protein sequence ID" value="EEA86024.1"/>
    <property type="molecule type" value="Genomic_DNA"/>
</dbReference>
<keyword evidence="6" id="KW-0255">Endonuclease</keyword>
<accession>B6FWW3</accession>
<organism evidence="6 7">
    <name type="scientific">Peptacetobacter hiranonis (strain DSM 13275 / JCM 10541 / KCTC 15199 / TO-931)</name>
    <name type="common">Clostridium hiranonis</name>
    <dbReference type="NCBI Taxonomy" id="500633"/>
    <lineage>
        <taxon>Bacteria</taxon>
        <taxon>Bacillati</taxon>
        <taxon>Bacillota</taxon>
        <taxon>Clostridia</taxon>
        <taxon>Peptostreptococcales</taxon>
        <taxon>Peptostreptococcaceae</taxon>
        <taxon>Peptacetobacter</taxon>
    </lineage>
</organism>